<dbReference type="Pfam" id="PF05817">
    <property type="entry name" value="Ribophorin_II"/>
    <property type="match status" value="1"/>
</dbReference>
<comment type="subunit">
    <text evidence="11">Component of the oligosaccharyltransferase (OST) complex. OST exists in two different complex forms which contain common core subunits RPN1, RPN2, OST48, OST4, DAD1 and TMEM258, either STT3A or STT3B as catalytic subunits, and form-specific accessory subunits. STT3A complex assembly occurs through the formation of 3 subcomplexes. Subcomplex 1 contains RPN1 and TMEM258, subcomplex 2 contains the STT3A-specific subunits STT3A, DC2/OSTC, and KCP2 as well as the core subunit OST4, and subcomplex 3 contains RPN2, DAD1, and OST48. The STT3A complex can form stable complexes with the Sec61 complex or with both the Sec61 and TRAP complexes. Interacts with DDI2. Interacts with TMEM35A/NACHO.</text>
</comment>
<dbReference type="InterPro" id="IPR055374">
    <property type="entry name" value="Ribophorin_II_3rd"/>
</dbReference>
<evidence type="ECO:0000259" key="14">
    <source>
        <dbReference type="Pfam" id="PF23860"/>
    </source>
</evidence>
<evidence type="ECO:0000256" key="8">
    <source>
        <dbReference type="ARBA" id="ARBA00022824"/>
    </source>
</evidence>
<dbReference type="PANTHER" id="PTHR12640:SF0">
    <property type="entry name" value="DOLICHYL-DIPHOSPHOOLIGOSACCHARIDE--PROTEIN GLYCOSYLTRANSFERASE SUBUNIT 2"/>
    <property type="match status" value="1"/>
</dbReference>
<feature type="chain" id="PRO_5043106194" description="Dolichyl-diphosphooligosaccharide--protein glycosyltransferase subunit 2" evidence="12">
    <location>
        <begin position="20"/>
        <end position="624"/>
    </location>
</feature>
<evidence type="ECO:0000256" key="3">
    <source>
        <dbReference type="ARBA" id="ARBA00004922"/>
    </source>
</evidence>
<keyword evidence="8 12" id="KW-0256">Endoplasmic reticulum</keyword>
<feature type="transmembrane region" description="Helical" evidence="12">
    <location>
        <begin position="566"/>
        <end position="590"/>
    </location>
</feature>
<evidence type="ECO:0000256" key="5">
    <source>
        <dbReference type="ARBA" id="ARBA00017612"/>
    </source>
</evidence>
<dbReference type="GO" id="GO:0008250">
    <property type="term" value="C:oligosaccharyltransferase complex"/>
    <property type="evidence" value="ECO:0007669"/>
    <property type="project" value="UniProtKB-UniRule"/>
</dbReference>
<evidence type="ECO:0000259" key="16">
    <source>
        <dbReference type="Pfam" id="PF25147"/>
    </source>
</evidence>
<dbReference type="InterPro" id="IPR055373">
    <property type="entry name" value="Ribophorin_II_N"/>
</dbReference>
<name>A0AAU9UYI4_EUPED</name>
<comment type="pathway">
    <text evidence="3 12">Protein modification; protein glycosylation.</text>
</comment>
<dbReference type="Proteomes" id="UP001153954">
    <property type="component" value="Unassembled WGS sequence"/>
</dbReference>
<keyword evidence="6 12" id="KW-0812">Transmembrane</keyword>
<comment type="caution">
    <text evidence="17">The sequence shown here is derived from an EMBL/GenBank/DDBJ whole genome shotgun (WGS) entry which is preliminary data.</text>
</comment>
<sequence>MSRCLIPLLVLSLLAVSNAILQGTVDIKRLQGILEEGLKSNDISSLYFSIKGLTQLKAKLPDVCDIIKKIKYDKTNIEQVFHLTNAAALSGCQNSLMPDVLSAPTLVLDREDTTLQEIYFAVYALKAVGRGSVFDKEDALKNLIQLLKKDDSPANYGYVFALCEHMGCAAWTSTHAESALLSADETDGRALHFDGGLPVTSFLLTTILRSYKSLGKPSPLSAEQRHKFGEYLLSRRSVTSPRGAALLLDAALHLADDQPTPIAIVFKDKKYITSESDTIEFSVTDLIGRPIPNLRPDEVIAQSGTRLADDVVVLSKQPLTQKPNEPTTFILNLSKIKAQHGLYKISLSAGSKSANFNIAVLGEIQVSNIEIGVGDIDGTTSPKITTVTYPNKLSEKLHADHLQKVTLKFAARDKWSKAVAVQQAFVRVASAATGREAIYVAETDSSGAYKVDLHVSAMAPHLLAGGAHDVTLLLGDSALAAPLAWTCADLELNFGRDRALGEPAVSARRGPQAEIAHTFRAAEARPARLVSDVFALACAAPLLLLLLLWARLGLNFQLFPPLPLPALSALLFHLALGGSLALYALLWLQLSMFETLRYLLPLGAVTFLAGHRLLRRLGDKAARH</sequence>
<comment type="similarity">
    <text evidence="4 12">Belongs to the SWP1 family.</text>
</comment>
<accession>A0AAU9UYI4</accession>
<evidence type="ECO:0000256" key="7">
    <source>
        <dbReference type="ARBA" id="ARBA00022729"/>
    </source>
</evidence>
<dbReference type="GO" id="GO:0006487">
    <property type="term" value="P:protein N-linked glycosylation"/>
    <property type="evidence" value="ECO:0007669"/>
    <property type="project" value="UniProtKB-UniRule"/>
</dbReference>
<evidence type="ECO:0000256" key="4">
    <source>
        <dbReference type="ARBA" id="ARBA00009038"/>
    </source>
</evidence>
<evidence type="ECO:0000313" key="17">
    <source>
        <dbReference type="EMBL" id="CAH2102966.1"/>
    </source>
</evidence>
<keyword evidence="7 12" id="KW-0732">Signal</keyword>
<evidence type="ECO:0000256" key="9">
    <source>
        <dbReference type="ARBA" id="ARBA00022989"/>
    </source>
</evidence>
<evidence type="ECO:0000256" key="1">
    <source>
        <dbReference type="ARBA" id="ARBA00002791"/>
    </source>
</evidence>
<dbReference type="AlphaFoldDB" id="A0AAU9UYI4"/>
<feature type="transmembrane region" description="Helical" evidence="12">
    <location>
        <begin position="596"/>
        <end position="614"/>
    </location>
</feature>
<evidence type="ECO:0000256" key="12">
    <source>
        <dbReference type="RuleBase" id="RU366029"/>
    </source>
</evidence>
<feature type="signal peptide" evidence="12">
    <location>
        <begin position="1"/>
        <end position="19"/>
    </location>
</feature>
<evidence type="ECO:0000256" key="6">
    <source>
        <dbReference type="ARBA" id="ARBA00022692"/>
    </source>
</evidence>
<feature type="transmembrane region" description="Helical" evidence="12">
    <location>
        <begin position="533"/>
        <end position="554"/>
    </location>
</feature>
<dbReference type="Pfam" id="PF25147">
    <property type="entry name" value="Ribophorin_II_C"/>
    <property type="match status" value="1"/>
</dbReference>
<organism evidence="17 18">
    <name type="scientific">Euphydryas editha</name>
    <name type="common">Edith's checkerspot</name>
    <dbReference type="NCBI Taxonomy" id="104508"/>
    <lineage>
        <taxon>Eukaryota</taxon>
        <taxon>Metazoa</taxon>
        <taxon>Ecdysozoa</taxon>
        <taxon>Arthropoda</taxon>
        <taxon>Hexapoda</taxon>
        <taxon>Insecta</taxon>
        <taxon>Pterygota</taxon>
        <taxon>Neoptera</taxon>
        <taxon>Endopterygota</taxon>
        <taxon>Lepidoptera</taxon>
        <taxon>Glossata</taxon>
        <taxon>Ditrysia</taxon>
        <taxon>Papilionoidea</taxon>
        <taxon>Nymphalidae</taxon>
        <taxon>Nymphalinae</taxon>
        <taxon>Euphydryas</taxon>
    </lineage>
</organism>
<dbReference type="InterPro" id="IPR008814">
    <property type="entry name" value="Swp1"/>
</dbReference>
<evidence type="ECO:0000256" key="11">
    <source>
        <dbReference type="ARBA" id="ARBA00046750"/>
    </source>
</evidence>
<gene>
    <name evidence="17" type="ORF">EEDITHA_LOCUS17531</name>
</gene>
<dbReference type="PANTHER" id="PTHR12640">
    <property type="entry name" value="RIBOPHORIN II"/>
    <property type="match status" value="1"/>
</dbReference>
<evidence type="ECO:0000259" key="15">
    <source>
        <dbReference type="Pfam" id="PF23861"/>
    </source>
</evidence>
<dbReference type="InterPro" id="IPR056790">
    <property type="entry name" value="Ribophorin_II_C"/>
</dbReference>
<proteinExistence type="inferred from homology"/>
<comment type="subcellular location">
    <subcellularLocation>
        <location evidence="2 12">Endoplasmic reticulum membrane</location>
        <topology evidence="2 12">Multi-pass membrane protein</topology>
    </subcellularLocation>
</comment>
<dbReference type="Pfam" id="PF23861">
    <property type="entry name" value="Ribophorin_II_2nd"/>
    <property type="match status" value="1"/>
</dbReference>
<feature type="domain" description="Ribophorin II N-terminal" evidence="13">
    <location>
        <begin position="26"/>
        <end position="252"/>
    </location>
</feature>
<keyword evidence="18" id="KW-1185">Reference proteome</keyword>
<dbReference type="Pfam" id="PF23860">
    <property type="entry name" value="Ribophorin_II_3rd"/>
    <property type="match status" value="1"/>
</dbReference>
<dbReference type="InterPro" id="IPR055375">
    <property type="entry name" value="Ribophorin_II_2nd"/>
</dbReference>
<keyword evidence="10 12" id="KW-0472">Membrane</keyword>
<evidence type="ECO:0000313" key="18">
    <source>
        <dbReference type="Proteomes" id="UP001153954"/>
    </source>
</evidence>
<evidence type="ECO:0000256" key="2">
    <source>
        <dbReference type="ARBA" id="ARBA00004477"/>
    </source>
</evidence>
<keyword evidence="9 12" id="KW-1133">Transmembrane helix</keyword>
<feature type="domain" description="Ribophorin II second" evidence="15">
    <location>
        <begin position="263"/>
        <end position="357"/>
    </location>
</feature>
<reference evidence="17" key="1">
    <citation type="submission" date="2022-03" db="EMBL/GenBank/DDBJ databases">
        <authorList>
            <person name="Tunstrom K."/>
        </authorList>
    </citation>
    <scope>NUCLEOTIDE SEQUENCE</scope>
</reference>
<protein>
    <recommendedName>
        <fullName evidence="5 12">Dolichyl-diphosphooligosaccharide--protein glycosyltransferase subunit 2</fullName>
    </recommendedName>
    <alternativeName>
        <fullName evidence="12">Ribophorin-2</fullName>
    </alternativeName>
</protein>
<feature type="domain" description="Ribophorin II third" evidence="14">
    <location>
        <begin position="368"/>
        <end position="492"/>
    </location>
</feature>
<comment type="function">
    <text evidence="1 12">Subunit of the oligosaccharyl transferase (OST) complex that catalyzes the initial transfer of a defined glycan (Glc(3)Man(9)GlcNAc(2) in eukaryotes) from the lipid carrier dolichol-pyrophosphate to an asparagine residue within an Asn-X-Ser/Thr consensus motif in nascent polypeptide chains, the first step in protein N-glycosylation. N-glycosylation occurs cotranslationally and the complex associates with the Sec61 complex at the channel-forming translocon complex that mediates protein translocation across the endoplasmic reticulum (ER). All subunits are required for a maximal enzyme activity.</text>
</comment>
<evidence type="ECO:0000256" key="10">
    <source>
        <dbReference type="ARBA" id="ARBA00023136"/>
    </source>
</evidence>
<evidence type="ECO:0000259" key="13">
    <source>
        <dbReference type="Pfam" id="PF05817"/>
    </source>
</evidence>
<feature type="domain" description="Ribophorin II C-terminal" evidence="16">
    <location>
        <begin position="519"/>
        <end position="618"/>
    </location>
</feature>
<dbReference type="EMBL" id="CAKOGL010000025">
    <property type="protein sequence ID" value="CAH2102966.1"/>
    <property type="molecule type" value="Genomic_DNA"/>
</dbReference>